<evidence type="ECO:0000256" key="2">
    <source>
        <dbReference type="SAM" id="Phobius"/>
    </source>
</evidence>
<evidence type="ECO:0000313" key="3">
    <source>
        <dbReference type="EMBL" id="KAF2562095.1"/>
    </source>
</evidence>
<protein>
    <submittedName>
        <fullName evidence="4">Uncharacterized protein</fullName>
    </submittedName>
</protein>
<dbReference type="EMBL" id="QGKW02000717">
    <property type="protein sequence ID" value="KAF2599284.1"/>
    <property type="molecule type" value="Genomic_DNA"/>
</dbReference>
<comment type="caution">
    <text evidence="4">The sequence shown here is derived from an EMBL/GenBank/DDBJ whole genome shotgun (WGS) entry which is preliminary data.</text>
</comment>
<dbReference type="Proteomes" id="UP000712281">
    <property type="component" value="Unassembled WGS sequence"/>
</dbReference>
<proteinExistence type="predicted"/>
<feature type="transmembrane region" description="Helical" evidence="2">
    <location>
        <begin position="40"/>
        <end position="57"/>
    </location>
</feature>
<dbReference type="PROSITE" id="PS51257">
    <property type="entry name" value="PROKAR_LIPOPROTEIN"/>
    <property type="match status" value="1"/>
</dbReference>
<accession>A0A8S9KW07</accession>
<keyword evidence="2" id="KW-0472">Membrane</keyword>
<dbReference type="EMBL" id="QGKY02001250">
    <property type="protein sequence ID" value="KAF2562095.1"/>
    <property type="molecule type" value="Genomic_DNA"/>
</dbReference>
<keyword evidence="2" id="KW-1133">Transmembrane helix</keyword>
<organism evidence="4 5">
    <name type="scientific">Brassica cretica</name>
    <name type="common">Mustard</name>
    <dbReference type="NCBI Taxonomy" id="69181"/>
    <lineage>
        <taxon>Eukaryota</taxon>
        <taxon>Viridiplantae</taxon>
        <taxon>Streptophyta</taxon>
        <taxon>Embryophyta</taxon>
        <taxon>Tracheophyta</taxon>
        <taxon>Spermatophyta</taxon>
        <taxon>Magnoliopsida</taxon>
        <taxon>eudicotyledons</taxon>
        <taxon>Gunneridae</taxon>
        <taxon>Pentapetalae</taxon>
        <taxon>rosids</taxon>
        <taxon>malvids</taxon>
        <taxon>Brassicales</taxon>
        <taxon>Brassicaceae</taxon>
        <taxon>Brassiceae</taxon>
        <taxon>Brassica</taxon>
    </lineage>
</organism>
<feature type="region of interest" description="Disordered" evidence="1">
    <location>
        <begin position="182"/>
        <end position="204"/>
    </location>
</feature>
<feature type="transmembrane region" description="Helical" evidence="2">
    <location>
        <begin position="12"/>
        <end position="34"/>
    </location>
</feature>
<feature type="transmembrane region" description="Helical" evidence="2">
    <location>
        <begin position="69"/>
        <end position="90"/>
    </location>
</feature>
<dbReference type="AlphaFoldDB" id="A0A8S9KW07"/>
<gene>
    <name evidence="4" type="ORF">F2Q68_00012575</name>
    <name evidence="3" type="ORF">F2Q70_00019013</name>
</gene>
<keyword evidence="2" id="KW-0812">Transmembrane</keyword>
<evidence type="ECO:0000313" key="5">
    <source>
        <dbReference type="Proteomes" id="UP000712281"/>
    </source>
</evidence>
<sequence length="204" mass="22162">MQTRAIKTATIFMNLAAACLLIVLGIITMSMSFITRSCCVSGFLLVVAGLGLSYLYAAPVRKAFKMVGFDLTGVPGILAAFGVAYNTILIELTRNCSTSITLLCQYVSFRHDDDSFVLKHDNDGELYTLRTLLTTAASSPLSYLSLRRSSSRLLSLAHPSISLYTSSSTVRSLSISSPRLTLRATAPSSPEKQSNPQKNRKTIH</sequence>
<reference evidence="4" key="1">
    <citation type="submission" date="2019-12" db="EMBL/GenBank/DDBJ databases">
        <title>Genome sequencing and annotation of Brassica cretica.</title>
        <authorList>
            <person name="Studholme D.J."/>
            <person name="Sarris P.F."/>
        </authorList>
    </citation>
    <scope>NUCLEOTIDE SEQUENCE</scope>
    <source>
        <strain evidence="4">PFS-001/15</strain>
        <strain evidence="3">PFS-102/07</strain>
        <tissue evidence="4">Leaf</tissue>
    </source>
</reference>
<evidence type="ECO:0000256" key="1">
    <source>
        <dbReference type="SAM" id="MobiDB-lite"/>
    </source>
</evidence>
<feature type="compositionally biased region" description="Polar residues" evidence="1">
    <location>
        <begin position="186"/>
        <end position="197"/>
    </location>
</feature>
<name>A0A8S9KW07_BRACR</name>
<evidence type="ECO:0000313" key="4">
    <source>
        <dbReference type="EMBL" id="KAF2599284.1"/>
    </source>
</evidence>